<feature type="chain" id="PRO_5019298907" evidence="2">
    <location>
        <begin position="17"/>
        <end position="129"/>
    </location>
</feature>
<evidence type="ECO:0000256" key="1">
    <source>
        <dbReference type="SAM" id="Coils"/>
    </source>
</evidence>
<proteinExistence type="predicted"/>
<reference evidence="3 4" key="2">
    <citation type="submission" date="2019-01" db="EMBL/GenBank/DDBJ databases">
        <title>The decoding of complex shrimp genome reveals the adaptation for benthos swimmer, frequently molting mechanism and breeding impact on genome.</title>
        <authorList>
            <person name="Sun Y."/>
            <person name="Gao Y."/>
            <person name="Yu Y."/>
        </authorList>
    </citation>
    <scope>NUCLEOTIDE SEQUENCE [LARGE SCALE GENOMIC DNA]</scope>
    <source>
        <tissue evidence="3">Muscle</tissue>
    </source>
</reference>
<name>A0A423TEI8_PENVA</name>
<dbReference type="AlphaFoldDB" id="A0A423TEI8"/>
<dbReference type="Gene3D" id="1.10.287.1490">
    <property type="match status" value="1"/>
</dbReference>
<gene>
    <name evidence="3" type="ORF">C7M84_006590</name>
</gene>
<sequence length="129" mass="13671">MANLASTVAMLLAVSAIVFLAVSNKRVNEAALANKVEVERRVAEKDDDIKNCQTSVSEKSNQISALKTKVDGVKEQVKQVQAEINPIAGVSEKEVEALSQELAALQTKFEEVNAQIAGLGSTSTLGTTV</sequence>
<organism evidence="3 4">
    <name type="scientific">Penaeus vannamei</name>
    <name type="common">Whiteleg shrimp</name>
    <name type="synonym">Litopenaeus vannamei</name>
    <dbReference type="NCBI Taxonomy" id="6689"/>
    <lineage>
        <taxon>Eukaryota</taxon>
        <taxon>Metazoa</taxon>
        <taxon>Ecdysozoa</taxon>
        <taxon>Arthropoda</taxon>
        <taxon>Crustacea</taxon>
        <taxon>Multicrustacea</taxon>
        <taxon>Malacostraca</taxon>
        <taxon>Eumalacostraca</taxon>
        <taxon>Eucarida</taxon>
        <taxon>Decapoda</taxon>
        <taxon>Dendrobranchiata</taxon>
        <taxon>Penaeoidea</taxon>
        <taxon>Penaeidae</taxon>
        <taxon>Penaeus</taxon>
    </lineage>
</organism>
<evidence type="ECO:0000256" key="2">
    <source>
        <dbReference type="SAM" id="SignalP"/>
    </source>
</evidence>
<keyword evidence="2" id="KW-0732">Signal</keyword>
<keyword evidence="4" id="KW-1185">Reference proteome</keyword>
<accession>A0A423TEI8</accession>
<dbReference type="Proteomes" id="UP000283509">
    <property type="component" value="Unassembled WGS sequence"/>
</dbReference>
<reference evidence="3 4" key="1">
    <citation type="submission" date="2018-04" db="EMBL/GenBank/DDBJ databases">
        <authorList>
            <person name="Zhang X."/>
            <person name="Yuan J."/>
            <person name="Li F."/>
            <person name="Xiang J."/>
        </authorList>
    </citation>
    <scope>NUCLEOTIDE SEQUENCE [LARGE SCALE GENOMIC DNA]</scope>
    <source>
        <tissue evidence="3">Muscle</tissue>
    </source>
</reference>
<protein>
    <submittedName>
        <fullName evidence="3">Uncharacterized protein</fullName>
    </submittedName>
</protein>
<evidence type="ECO:0000313" key="4">
    <source>
        <dbReference type="Proteomes" id="UP000283509"/>
    </source>
</evidence>
<dbReference type="OrthoDB" id="6374099at2759"/>
<feature type="signal peptide" evidence="2">
    <location>
        <begin position="1"/>
        <end position="16"/>
    </location>
</feature>
<dbReference type="EMBL" id="QCYY01001837">
    <property type="protein sequence ID" value="ROT74890.1"/>
    <property type="molecule type" value="Genomic_DNA"/>
</dbReference>
<keyword evidence="1" id="KW-0175">Coiled coil</keyword>
<feature type="coiled-coil region" evidence="1">
    <location>
        <begin position="56"/>
        <end position="115"/>
    </location>
</feature>
<comment type="caution">
    <text evidence="3">The sequence shown here is derived from an EMBL/GenBank/DDBJ whole genome shotgun (WGS) entry which is preliminary data.</text>
</comment>
<dbReference type="SUPFAM" id="SSF58100">
    <property type="entry name" value="Bacterial hemolysins"/>
    <property type="match status" value="1"/>
</dbReference>
<evidence type="ECO:0000313" key="3">
    <source>
        <dbReference type="EMBL" id="ROT74890.1"/>
    </source>
</evidence>